<sequence>MEQHSGTFDGIDFCTAITRSRFQELNKGLFSKCIDALEKCLQDAKMDRSLIEDVVLVGGSTRIPKVQSMLREFFNGKELCRTINPDEAVAYGAAIHASVLSGGNGNGDEVAYGSVRRHAALAWCPNQE</sequence>
<dbReference type="PROSITE" id="PS01036">
    <property type="entry name" value="HSP70_3"/>
    <property type="match status" value="1"/>
</dbReference>
<evidence type="ECO:0000313" key="4">
    <source>
        <dbReference type="Proteomes" id="UP000324897"/>
    </source>
</evidence>
<keyword evidence="2" id="KW-0067">ATP-binding</keyword>
<comment type="caution">
    <text evidence="3">The sequence shown here is derived from an EMBL/GenBank/DDBJ whole genome shotgun (WGS) entry which is preliminary data.</text>
</comment>
<dbReference type="Proteomes" id="UP000324897">
    <property type="component" value="Chromosome 5"/>
</dbReference>
<dbReference type="Gramene" id="TVU47549">
    <property type="protein sequence ID" value="TVU47549"/>
    <property type="gene ID" value="EJB05_07155"/>
</dbReference>
<dbReference type="GO" id="GO:0005524">
    <property type="term" value="F:ATP binding"/>
    <property type="evidence" value="ECO:0007669"/>
    <property type="project" value="UniProtKB-KW"/>
</dbReference>
<dbReference type="InterPro" id="IPR043129">
    <property type="entry name" value="ATPase_NBD"/>
</dbReference>
<dbReference type="SUPFAM" id="SSF53067">
    <property type="entry name" value="Actin-like ATPase domain"/>
    <property type="match status" value="1"/>
</dbReference>
<dbReference type="InterPro" id="IPR018181">
    <property type="entry name" value="Heat_shock_70_CS"/>
</dbReference>
<name>A0A5J9WGV6_9POAL</name>
<dbReference type="Pfam" id="PF00012">
    <property type="entry name" value="HSP70"/>
    <property type="match status" value="1"/>
</dbReference>
<keyword evidence="4" id="KW-1185">Reference proteome</keyword>
<proteinExistence type="predicted"/>
<reference evidence="3 4" key="1">
    <citation type="journal article" date="2019" name="Sci. Rep.">
        <title>A high-quality genome of Eragrostis curvula grass provides insights into Poaceae evolution and supports new strategies to enhance forage quality.</title>
        <authorList>
            <person name="Carballo J."/>
            <person name="Santos B.A.C.M."/>
            <person name="Zappacosta D."/>
            <person name="Garbus I."/>
            <person name="Selva J.P."/>
            <person name="Gallo C.A."/>
            <person name="Diaz A."/>
            <person name="Albertini E."/>
            <person name="Caccamo M."/>
            <person name="Echenique V."/>
        </authorList>
    </citation>
    <scope>NUCLEOTIDE SEQUENCE [LARGE SCALE GENOMIC DNA]</scope>
    <source>
        <strain evidence="4">cv. Victoria</strain>
        <tissue evidence="3">Leaf</tissue>
    </source>
</reference>
<dbReference type="EMBL" id="RWGY01000004">
    <property type="protein sequence ID" value="TVU47549.1"/>
    <property type="molecule type" value="Genomic_DNA"/>
</dbReference>
<evidence type="ECO:0000256" key="1">
    <source>
        <dbReference type="ARBA" id="ARBA00022741"/>
    </source>
</evidence>
<dbReference type="Gene3D" id="3.90.640.10">
    <property type="entry name" value="Actin, Chain A, domain 4"/>
    <property type="match status" value="1"/>
</dbReference>
<keyword evidence="1" id="KW-0547">Nucleotide-binding</keyword>
<dbReference type="PANTHER" id="PTHR19375">
    <property type="entry name" value="HEAT SHOCK PROTEIN 70KDA"/>
    <property type="match status" value="1"/>
</dbReference>
<dbReference type="OrthoDB" id="687450at2759"/>
<dbReference type="PRINTS" id="PR00301">
    <property type="entry name" value="HEATSHOCK70"/>
</dbReference>
<dbReference type="Gene3D" id="3.30.420.40">
    <property type="match status" value="2"/>
</dbReference>
<protein>
    <submittedName>
        <fullName evidence="3">Uncharacterized protein</fullName>
    </submittedName>
</protein>
<dbReference type="GO" id="GO:0140662">
    <property type="term" value="F:ATP-dependent protein folding chaperone"/>
    <property type="evidence" value="ECO:0007669"/>
    <property type="project" value="InterPro"/>
</dbReference>
<feature type="non-terminal residue" evidence="3">
    <location>
        <position position="1"/>
    </location>
</feature>
<accession>A0A5J9WGV6</accession>
<evidence type="ECO:0000256" key="2">
    <source>
        <dbReference type="ARBA" id="ARBA00022840"/>
    </source>
</evidence>
<gene>
    <name evidence="3" type="ORF">EJB05_07155</name>
</gene>
<dbReference type="AlphaFoldDB" id="A0A5J9WGV6"/>
<organism evidence="3 4">
    <name type="scientific">Eragrostis curvula</name>
    <name type="common">weeping love grass</name>
    <dbReference type="NCBI Taxonomy" id="38414"/>
    <lineage>
        <taxon>Eukaryota</taxon>
        <taxon>Viridiplantae</taxon>
        <taxon>Streptophyta</taxon>
        <taxon>Embryophyta</taxon>
        <taxon>Tracheophyta</taxon>
        <taxon>Spermatophyta</taxon>
        <taxon>Magnoliopsida</taxon>
        <taxon>Liliopsida</taxon>
        <taxon>Poales</taxon>
        <taxon>Poaceae</taxon>
        <taxon>PACMAD clade</taxon>
        <taxon>Chloridoideae</taxon>
        <taxon>Eragrostideae</taxon>
        <taxon>Eragrostidinae</taxon>
        <taxon>Eragrostis</taxon>
    </lineage>
</organism>
<evidence type="ECO:0000313" key="3">
    <source>
        <dbReference type="EMBL" id="TVU47549.1"/>
    </source>
</evidence>
<dbReference type="InterPro" id="IPR013126">
    <property type="entry name" value="Hsp_70_fam"/>
</dbReference>